<feature type="compositionally biased region" description="Low complexity" evidence="1">
    <location>
        <begin position="112"/>
        <end position="126"/>
    </location>
</feature>
<keyword evidence="4" id="KW-1185">Reference proteome</keyword>
<reference evidence="3 4" key="1">
    <citation type="submission" date="2016-07" db="EMBL/GenBank/DDBJ databases">
        <title>Pervasive Adenine N6-methylation of Active Genes in Fungi.</title>
        <authorList>
            <consortium name="DOE Joint Genome Institute"/>
            <person name="Mondo S.J."/>
            <person name="Dannebaum R.O."/>
            <person name="Kuo R.C."/>
            <person name="Labutti K."/>
            <person name="Haridas S."/>
            <person name="Kuo A."/>
            <person name="Salamov A."/>
            <person name="Ahrendt S.R."/>
            <person name="Lipzen A."/>
            <person name="Sullivan W."/>
            <person name="Andreopoulos W.B."/>
            <person name="Clum A."/>
            <person name="Lindquist E."/>
            <person name="Daum C."/>
            <person name="Ramamoorthy G.K."/>
            <person name="Gryganskyi A."/>
            <person name="Culley D."/>
            <person name="Magnuson J.K."/>
            <person name="James T.Y."/>
            <person name="O'Malley M.A."/>
            <person name="Stajich J.E."/>
            <person name="Spatafora J.W."/>
            <person name="Visel A."/>
            <person name="Grigoriev I.V."/>
        </authorList>
    </citation>
    <scope>NUCLEOTIDE SEQUENCE [LARGE SCALE GENOMIC DNA]</scope>
    <source>
        <strain evidence="3 4">NRRL 3116</strain>
    </source>
</reference>
<dbReference type="InParanoid" id="A0A1Y2GYA6"/>
<feature type="compositionally biased region" description="Polar residues" evidence="1">
    <location>
        <begin position="27"/>
        <end position="37"/>
    </location>
</feature>
<feature type="compositionally biased region" description="Polar residues" evidence="1">
    <location>
        <begin position="1347"/>
        <end position="1360"/>
    </location>
</feature>
<feature type="transmembrane region" description="Helical" evidence="2">
    <location>
        <begin position="1520"/>
        <end position="1540"/>
    </location>
</feature>
<feature type="compositionally biased region" description="Basic and acidic residues" evidence="1">
    <location>
        <begin position="240"/>
        <end position="252"/>
    </location>
</feature>
<feature type="compositionally biased region" description="Basic and acidic residues" evidence="1">
    <location>
        <begin position="362"/>
        <end position="375"/>
    </location>
</feature>
<feature type="compositionally biased region" description="Basic and acidic residues" evidence="1">
    <location>
        <begin position="1029"/>
        <end position="1038"/>
    </location>
</feature>
<feature type="compositionally biased region" description="Low complexity" evidence="1">
    <location>
        <begin position="417"/>
        <end position="432"/>
    </location>
</feature>
<accession>A0A1Y2GYA6</accession>
<sequence length="1721" mass="188586">MDNVAFQGMPRISLTPAEEALIPRPHSSASQVATAIPSTYTRSSTSSSSKPRHHQHPHHRSRHASITHHPYYSNPSHVGSTIVGLGTHFSSLSSASIHNSATTDPYSRSSTPGPAGKPSSRPSSPSNNHLSNIYHIPGIYSSASNINISTSGEQEYPQNPQDSYHANYPPESPPQSASPGLSRLAIALGSRPARSPSPQLHSNLHNSHSHSHSQPSYFPRTSHDTVHSRPGSPLNQGHYDSWDTGHHPRVDSPLRSTSSEEEDIDADSDMYSEDGNNSDDEGEGRGKSHRHRSTSSKHSNNSIGILRRLRESTSRLSFADEYKKSSRTSHESDRGVPRPSQDSSSSASRPIGGKGALQGLSDEDKQQKQRQDSRRNRPSTWRPSLSLIRQESDYSTSAGGSNNYFLQNDLNYTNDLPSSSSNHQHPVSSSSNKGKRHPGSKGNGKSKANKKKRRRAARKRRAEQQATQQREQRLQRQLYEQQLAEQARMLPHLSQVLEKRTRYPLSYDGFETFLRTQRAVEYLNFWADVAAHEQLCRTFDVSERRQKREHQLEERAIARDRRRMALMPGMEPGRLTPDPDLLGPNQSTMSVGRDTGIGVGVNGQEIDRSSMYAASRSSLQLPLGNDHLSFPQETRRYGPHDSSALFPPISPAESYNRILAGVRSRRISGEVSRPSLEDPHISEQDAAVAALAMRAQRNGLYSYNSSREDVRRGSFDRYQSLPGSDLASGHYQQYNHSNGYIGGALSASSSAPNAYNMMMRGRGSIDIIGQSNSRNIRRGSSGTRAGTGTGYDYFSNGAQSSLSQLSLSQYPQAPHTSHTPQLVVPDEAGQTTRLSVDGHYPQRAESPSDLQRRHSMQSLGFASHSELDRRLLAIGRFPNGLGPLQAPFPVRRSGESAYTPSIFSGTTGQEGKAPLAFSFRAIALEDLQESAMRIYRKYLVQFRTASMAAEEEEALAISTKQSHNGQGGQREHNSLEKILVTSGWGGYAEEVITQWNEKWQERRLKRLSSKKSSSARLGNGYQSGQRSVNGDKDDKTHDVNNGPGGGPSINTEVTSQSYSSDNRKKEHDEGNGADGKGDVSGNASVPTSPRSPKMKKRTGTGLSAILNPLFTRLMRTETTVVELPTLTINTTTVEEVAIHEYTSEDEDDDGDDSDDDEADDDVEDEDYDSDGDSNVDGGMESTNYRGQQEKRDEDGVIPSANNDAAVPTNDDKGLSEPSDVTSGVPGTVVILERSIPPLSLAANMNHMISTHNQGGISQPSYDSSFENADALEHGNGIVPGAGVDAEALPKMTPSHKSSLSSLSSTWDRITMKDLEKEVVTLPQPISITKRPSPYHWYGKLRGIRASTRTPETLSSNTTQRGGWHLPSLLRKSIRGTGSSSSSLSTIQFTPCASPRTERPGFWLQPPSIATGEEAVDEKNASGVVTKRSEAVTAHNNGSRPMRLSNSGTANSVMQLQGEPIHSNASLSAAGPIASTVNTLNEKSTPYPSPQLSLTPQPSSPFMNSRITGSRLSGLDPGLDLGSSPVAVAASAAAVAFYLPLECRQRIHQQVQEGRTHVPHLFGPAKGFVTDVVLMDHYYPLFLNHMEQYNMGILTRHHPNNRIKIQSMIWLGIGLWFIVLGVQLSLALLGLGGWSSPWVWMVGILGGWTGSICLMTGIKEFSPILGLVGKICEDKHVFRFRKILEPSIRIRHRQRAYWMLAYCIISSTIMIIIFAALPQLRG</sequence>
<evidence type="ECO:0000313" key="4">
    <source>
        <dbReference type="Proteomes" id="UP000193648"/>
    </source>
</evidence>
<comment type="caution">
    <text evidence="3">The sequence shown here is derived from an EMBL/GenBank/DDBJ whole genome shotgun (WGS) entry which is preliminary data.</text>
</comment>
<feature type="transmembrane region" description="Helical" evidence="2">
    <location>
        <begin position="1637"/>
        <end position="1657"/>
    </location>
</feature>
<gene>
    <name evidence="3" type="ORF">BCR41DRAFT_419721</name>
</gene>
<dbReference type="Proteomes" id="UP000193648">
    <property type="component" value="Unassembled WGS sequence"/>
</dbReference>
<feature type="region of interest" description="Disordered" evidence="1">
    <location>
        <begin position="1"/>
        <end position="73"/>
    </location>
</feature>
<dbReference type="RefSeq" id="XP_021884514.1">
    <property type="nucleotide sequence ID" value="XM_022029803.1"/>
</dbReference>
<feature type="region of interest" description="Disordered" evidence="1">
    <location>
        <begin position="1374"/>
        <end position="1400"/>
    </location>
</feature>
<feature type="compositionally biased region" description="Polar residues" evidence="1">
    <location>
        <begin position="150"/>
        <end position="164"/>
    </location>
</feature>
<keyword evidence="2" id="KW-0812">Transmembrane</keyword>
<name>A0A1Y2GYA6_9FUNG</name>
<feature type="compositionally biased region" description="Low complexity" evidence="1">
    <location>
        <begin position="197"/>
        <end position="216"/>
    </location>
</feature>
<feature type="region of interest" description="Disordered" evidence="1">
    <location>
        <begin position="96"/>
        <end position="132"/>
    </location>
</feature>
<feature type="transmembrane region" description="Helical" evidence="2">
    <location>
        <begin position="1607"/>
        <end position="1631"/>
    </location>
</feature>
<keyword evidence="2" id="KW-0472">Membrane</keyword>
<organism evidence="3 4">
    <name type="scientific">Lobosporangium transversale</name>
    <dbReference type="NCBI Taxonomy" id="64571"/>
    <lineage>
        <taxon>Eukaryota</taxon>
        <taxon>Fungi</taxon>
        <taxon>Fungi incertae sedis</taxon>
        <taxon>Mucoromycota</taxon>
        <taxon>Mortierellomycotina</taxon>
        <taxon>Mortierellomycetes</taxon>
        <taxon>Mortierellales</taxon>
        <taxon>Mortierellaceae</taxon>
        <taxon>Lobosporangium</taxon>
    </lineage>
</organism>
<feature type="compositionally biased region" description="Low complexity" evidence="1">
    <location>
        <begin position="38"/>
        <end position="49"/>
    </location>
</feature>
<feature type="compositionally biased region" description="Acidic residues" evidence="1">
    <location>
        <begin position="1143"/>
        <end position="1173"/>
    </location>
</feature>
<dbReference type="GeneID" id="33571646"/>
<feature type="region of interest" description="Disordered" evidence="1">
    <location>
        <begin position="771"/>
        <end position="792"/>
    </location>
</feature>
<feature type="compositionally biased region" description="Acidic residues" evidence="1">
    <location>
        <begin position="259"/>
        <end position="282"/>
    </location>
</feature>
<feature type="compositionally biased region" description="Polar residues" evidence="1">
    <location>
        <begin position="378"/>
        <end position="416"/>
    </location>
</feature>
<keyword evidence="2" id="KW-1133">Transmembrane helix</keyword>
<feature type="compositionally biased region" description="Polar residues" evidence="1">
    <location>
        <begin position="101"/>
        <end position="111"/>
    </location>
</feature>
<dbReference type="OrthoDB" id="5584247at2759"/>
<feature type="compositionally biased region" description="Basic and acidic residues" evidence="1">
    <location>
        <begin position="1061"/>
        <end position="1070"/>
    </location>
</feature>
<feature type="region of interest" description="Disordered" evidence="1">
    <location>
        <begin position="150"/>
        <end position="474"/>
    </location>
</feature>
<feature type="compositionally biased region" description="Basic residues" evidence="1">
    <location>
        <begin position="447"/>
        <end position="461"/>
    </location>
</feature>
<feature type="compositionally biased region" description="Polar residues" evidence="1">
    <location>
        <begin position="1081"/>
        <end position="1090"/>
    </location>
</feature>
<feature type="transmembrane region" description="Helical" evidence="2">
    <location>
        <begin position="1695"/>
        <end position="1716"/>
    </location>
</feature>
<feature type="compositionally biased region" description="Low complexity" evidence="1">
    <location>
        <begin position="771"/>
        <end position="786"/>
    </location>
</feature>
<feature type="region of interest" description="Disordered" evidence="1">
    <location>
        <begin position="1140"/>
        <end position="1221"/>
    </location>
</feature>
<feature type="compositionally biased region" description="Basic residues" evidence="1">
    <location>
        <begin position="50"/>
        <end position="66"/>
    </location>
</feature>
<feature type="compositionally biased region" description="Low complexity" evidence="1">
    <location>
        <begin position="464"/>
        <end position="474"/>
    </location>
</feature>
<feature type="compositionally biased region" description="Low complexity" evidence="1">
    <location>
        <begin position="1483"/>
        <end position="1500"/>
    </location>
</feature>
<feature type="region of interest" description="Disordered" evidence="1">
    <location>
        <begin position="1478"/>
        <end position="1500"/>
    </location>
</feature>
<feature type="region of interest" description="Disordered" evidence="1">
    <location>
        <begin position="805"/>
        <end position="855"/>
    </location>
</feature>
<dbReference type="EMBL" id="MCFF01000006">
    <property type="protein sequence ID" value="ORZ26751.1"/>
    <property type="molecule type" value="Genomic_DNA"/>
</dbReference>
<protein>
    <recommendedName>
        <fullName evidence="5">RGS domain-containing protein</fullName>
    </recommendedName>
</protein>
<evidence type="ECO:0000256" key="1">
    <source>
        <dbReference type="SAM" id="MobiDB-lite"/>
    </source>
</evidence>
<evidence type="ECO:0000313" key="3">
    <source>
        <dbReference type="EMBL" id="ORZ26751.1"/>
    </source>
</evidence>
<feature type="compositionally biased region" description="Basic and acidic residues" evidence="1">
    <location>
        <begin position="308"/>
        <end position="336"/>
    </location>
</feature>
<feature type="region of interest" description="Disordered" evidence="1">
    <location>
        <begin position="1007"/>
        <end position="1100"/>
    </location>
</feature>
<evidence type="ECO:0008006" key="5">
    <source>
        <dbReference type="Google" id="ProtNLM"/>
    </source>
</evidence>
<feature type="region of interest" description="Disordered" evidence="1">
    <location>
        <begin position="1347"/>
        <end position="1366"/>
    </location>
</feature>
<proteinExistence type="predicted"/>
<feature type="compositionally biased region" description="Polar residues" evidence="1">
    <location>
        <begin position="1048"/>
        <end position="1060"/>
    </location>
</feature>
<feature type="compositionally biased region" description="Polar residues" evidence="1">
    <location>
        <begin position="810"/>
        <end position="820"/>
    </location>
</feature>
<evidence type="ECO:0000256" key="2">
    <source>
        <dbReference type="SAM" id="Phobius"/>
    </source>
</evidence>